<protein>
    <submittedName>
        <fullName evidence="1">(California timema) hypothetical protein</fullName>
    </submittedName>
</protein>
<dbReference type="AlphaFoldDB" id="A0A7R9JC14"/>
<sequence>MTSLYRHRALLNSEAAVCGARGQVTRSCSLASTQVVPKPRDVSRHPEARDKWTVVHPPLEIAGQAEQMLREEQG</sequence>
<dbReference type="EMBL" id="OE184000">
    <property type="protein sequence ID" value="CAD7576226.1"/>
    <property type="molecule type" value="Genomic_DNA"/>
</dbReference>
<accession>A0A7R9JC14</accession>
<evidence type="ECO:0000313" key="1">
    <source>
        <dbReference type="EMBL" id="CAD7576226.1"/>
    </source>
</evidence>
<organism evidence="1">
    <name type="scientific">Timema californicum</name>
    <name type="common">California timema</name>
    <name type="synonym">Walking stick</name>
    <dbReference type="NCBI Taxonomy" id="61474"/>
    <lineage>
        <taxon>Eukaryota</taxon>
        <taxon>Metazoa</taxon>
        <taxon>Ecdysozoa</taxon>
        <taxon>Arthropoda</taxon>
        <taxon>Hexapoda</taxon>
        <taxon>Insecta</taxon>
        <taxon>Pterygota</taxon>
        <taxon>Neoptera</taxon>
        <taxon>Polyneoptera</taxon>
        <taxon>Phasmatodea</taxon>
        <taxon>Timematodea</taxon>
        <taxon>Timematoidea</taxon>
        <taxon>Timematidae</taxon>
        <taxon>Timema</taxon>
    </lineage>
</organism>
<reference evidence="1" key="1">
    <citation type="submission" date="2020-11" db="EMBL/GenBank/DDBJ databases">
        <authorList>
            <person name="Tran Van P."/>
        </authorList>
    </citation>
    <scope>NUCLEOTIDE SEQUENCE</scope>
</reference>
<gene>
    <name evidence="1" type="ORF">TCMB3V08_LOCUS8798</name>
</gene>
<name>A0A7R9JC14_TIMCA</name>
<proteinExistence type="predicted"/>